<evidence type="ECO:0000259" key="6">
    <source>
        <dbReference type="PROSITE" id="PS00624"/>
    </source>
</evidence>
<accession>Q20ZM1</accession>
<organism evidence="7">
    <name type="scientific">Rhodopseudomonas palustris (strain BisB18)</name>
    <dbReference type="NCBI Taxonomy" id="316056"/>
    <lineage>
        <taxon>Bacteria</taxon>
        <taxon>Pseudomonadati</taxon>
        <taxon>Pseudomonadota</taxon>
        <taxon>Alphaproteobacteria</taxon>
        <taxon>Hyphomicrobiales</taxon>
        <taxon>Nitrobacteraceae</taxon>
        <taxon>Rhodopseudomonas</taxon>
    </lineage>
</organism>
<dbReference type="AlphaFoldDB" id="Q20ZM1"/>
<dbReference type="Gene3D" id="3.30.410.40">
    <property type="match status" value="1"/>
</dbReference>
<dbReference type="PIRSF" id="PIRSF000137">
    <property type="entry name" value="Alcohol_oxidase"/>
    <property type="match status" value="1"/>
</dbReference>
<dbReference type="SUPFAM" id="SSF54373">
    <property type="entry name" value="FAD-linked reductases, C-terminal domain"/>
    <property type="match status" value="1"/>
</dbReference>
<feature type="domain" description="Glucose-methanol-choline oxidoreductase N-terminal" evidence="6">
    <location>
        <begin position="264"/>
        <end position="278"/>
    </location>
</feature>
<dbReference type="Pfam" id="PF05199">
    <property type="entry name" value="GMC_oxred_C"/>
    <property type="match status" value="1"/>
</dbReference>
<protein>
    <submittedName>
        <fullName evidence="7">GMC oxidoreductase</fullName>
    </submittedName>
</protein>
<comment type="similarity">
    <text evidence="2">Belongs to the GMC oxidoreductase family.</text>
</comment>
<name>Q20ZM1_RHOPB</name>
<evidence type="ECO:0000256" key="5">
    <source>
        <dbReference type="PIRSR" id="PIRSR000137-2"/>
    </source>
</evidence>
<dbReference type="InterPro" id="IPR012132">
    <property type="entry name" value="GMC_OxRdtase"/>
</dbReference>
<evidence type="ECO:0000256" key="4">
    <source>
        <dbReference type="ARBA" id="ARBA00022827"/>
    </source>
</evidence>
<proteinExistence type="inferred from homology"/>
<dbReference type="GO" id="GO:0050660">
    <property type="term" value="F:flavin adenine dinucleotide binding"/>
    <property type="evidence" value="ECO:0007669"/>
    <property type="project" value="InterPro"/>
</dbReference>
<dbReference type="PROSITE" id="PS51257">
    <property type="entry name" value="PROKAR_LIPOPROTEIN"/>
    <property type="match status" value="1"/>
</dbReference>
<reference evidence="7" key="1">
    <citation type="submission" date="2006-03" db="EMBL/GenBank/DDBJ databases">
        <title>Complete sequence of Rhodopseudomonas palustris BisB18.</title>
        <authorList>
            <consortium name="US DOE Joint Genome Institute"/>
            <person name="Copeland A."/>
            <person name="Lucas S."/>
            <person name="Lapidus A."/>
            <person name="Barry K."/>
            <person name="Detter J.C."/>
            <person name="Glavina del Rio T."/>
            <person name="Hammon N."/>
            <person name="Israni S."/>
            <person name="Dalin E."/>
            <person name="Tice H."/>
            <person name="Pitluck S."/>
            <person name="Chain P."/>
            <person name="Malfatti S."/>
            <person name="Shin M."/>
            <person name="Vergez L."/>
            <person name="Schmutz J."/>
            <person name="Larimer F."/>
            <person name="Land M."/>
            <person name="Hauser L."/>
            <person name="Pelletier D.A."/>
            <person name="Kyrpides N."/>
            <person name="Anderson I."/>
            <person name="Oda Y."/>
            <person name="Harwood C.S."/>
            <person name="Richardson P."/>
        </authorList>
    </citation>
    <scope>NUCLEOTIDE SEQUENCE [LARGE SCALE GENOMIC DNA]</scope>
    <source>
        <strain evidence="7">BisB18</strain>
    </source>
</reference>
<dbReference type="eggNOG" id="COG2303">
    <property type="taxonomic scope" value="Bacteria"/>
</dbReference>
<dbReference type="InterPro" id="IPR007867">
    <property type="entry name" value="GMC_OxRtase_C"/>
</dbReference>
<sequence>MIKTGKVSFDYVVIGAGAAGCALVNRLLSSNINNTILLIEAGGSNNVPEIQDFTRAMSLRGTVYDWNDKSEPQGCMDGQPMDYDAGCVNGGGSSINGMVWVRGNPLDYDGWAANGCVGWDYNSLLPVFTRTENYAGGGPNRGTTGPINITNALSQNPVSNAFMTAMANMGFATNADYNSGVQNGVFYTQLNVLQTDPPIFGFRQDAFSTMIQPGINDPRLVIANGAIATKLQLDGNNNVVGVQLFIVDAFFDVGVNVEAILCAGTIRSPQLLMLSGIGDPQQLANFGINCLVPLSGVGQNLQDQLVVFVVRALQTIDPNHFSVMDNGVFAGNANAPPDYQTQTFYMAANPGFPPNSFAIGNIVLHPASRGTLSLASSDPLARPLIQPMLLCNPSDVNLSLQGLKLARQMANEFAASSSWLGAELSPGPNVVTDAQLIDYMNQSSVPDFHFVGTCKMGPQSDPGAVVNPRLQVYGVGALRVADASIMPTVTSGNTNCPAITIGGRCGDFIVGAGQLTTAACATVAP</sequence>
<gene>
    <name evidence="7" type="ordered locus">RPC_3886</name>
</gene>
<dbReference type="PANTHER" id="PTHR11552">
    <property type="entry name" value="GLUCOSE-METHANOL-CHOLINE GMC OXIDOREDUCTASE"/>
    <property type="match status" value="1"/>
</dbReference>
<evidence type="ECO:0000256" key="1">
    <source>
        <dbReference type="ARBA" id="ARBA00001974"/>
    </source>
</evidence>
<dbReference type="InterPro" id="IPR036188">
    <property type="entry name" value="FAD/NAD-bd_sf"/>
</dbReference>
<dbReference type="STRING" id="316056.RPC_3886"/>
<evidence type="ECO:0000256" key="3">
    <source>
        <dbReference type="ARBA" id="ARBA00022630"/>
    </source>
</evidence>
<dbReference type="PANTHER" id="PTHR11552:SF147">
    <property type="entry name" value="CHOLINE DEHYDROGENASE, MITOCHONDRIAL"/>
    <property type="match status" value="1"/>
</dbReference>
<dbReference type="PROSITE" id="PS00624">
    <property type="entry name" value="GMC_OXRED_2"/>
    <property type="match status" value="1"/>
</dbReference>
<comment type="cofactor">
    <cofactor evidence="1 5">
        <name>FAD</name>
        <dbReference type="ChEBI" id="CHEBI:57692"/>
    </cofactor>
</comment>
<dbReference type="Gene3D" id="3.50.50.60">
    <property type="entry name" value="FAD/NAD(P)-binding domain"/>
    <property type="match status" value="1"/>
</dbReference>
<dbReference type="Pfam" id="PF00732">
    <property type="entry name" value="GMC_oxred_N"/>
    <property type="match status" value="1"/>
</dbReference>
<feature type="binding site" evidence="5">
    <location>
        <begin position="96"/>
        <end position="99"/>
    </location>
    <ligand>
        <name>FAD</name>
        <dbReference type="ChEBI" id="CHEBI:57692"/>
    </ligand>
</feature>
<dbReference type="KEGG" id="rpc:RPC_3886"/>
<dbReference type="EMBL" id="CP000301">
    <property type="protein sequence ID" value="ABD89415.1"/>
    <property type="molecule type" value="Genomic_DNA"/>
</dbReference>
<keyword evidence="3" id="KW-0285">Flavoprotein</keyword>
<dbReference type="InterPro" id="IPR000172">
    <property type="entry name" value="GMC_OxRdtase_N"/>
</dbReference>
<evidence type="ECO:0000256" key="2">
    <source>
        <dbReference type="ARBA" id="ARBA00010790"/>
    </source>
</evidence>
<dbReference type="GO" id="GO:0016614">
    <property type="term" value="F:oxidoreductase activity, acting on CH-OH group of donors"/>
    <property type="evidence" value="ECO:0007669"/>
    <property type="project" value="InterPro"/>
</dbReference>
<keyword evidence="4 5" id="KW-0274">FAD</keyword>
<dbReference type="HOGENOM" id="CLU_002865_7_2_5"/>
<dbReference type="OrthoDB" id="9785276at2"/>
<dbReference type="SUPFAM" id="SSF51905">
    <property type="entry name" value="FAD/NAD(P)-binding domain"/>
    <property type="match status" value="1"/>
</dbReference>
<feature type="binding site" evidence="5">
    <location>
        <position position="88"/>
    </location>
    <ligand>
        <name>FAD</name>
        <dbReference type="ChEBI" id="CHEBI:57692"/>
    </ligand>
</feature>
<dbReference type="RefSeq" id="WP_011474297.1">
    <property type="nucleotide sequence ID" value="NC_007925.1"/>
</dbReference>
<evidence type="ECO:0000313" key="7">
    <source>
        <dbReference type="EMBL" id="ABD89415.1"/>
    </source>
</evidence>